<comment type="caution">
    <text evidence="2">The sequence shown here is derived from an EMBL/GenBank/DDBJ whole genome shotgun (WGS) entry which is preliminary data.</text>
</comment>
<dbReference type="NCBIfam" id="TIGR03083">
    <property type="entry name" value="maleylpyruvate isomerase family mycothiol-dependent enzyme"/>
    <property type="match status" value="1"/>
</dbReference>
<proteinExistence type="predicted"/>
<dbReference type="EMBL" id="JBHSIU010000011">
    <property type="protein sequence ID" value="MFC4998494.1"/>
    <property type="molecule type" value="Genomic_DNA"/>
</dbReference>
<evidence type="ECO:0000259" key="1">
    <source>
        <dbReference type="Pfam" id="PF11716"/>
    </source>
</evidence>
<feature type="domain" description="Mycothiol-dependent maleylpyruvate isomerase metal-binding" evidence="1">
    <location>
        <begin position="11"/>
        <end position="127"/>
    </location>
</feature>
<name>A0ABV9VS10_9ACTN</name>
<gene>
    <name evidence="2" type="ORF">ACFPIJ_11680</name>
</gene>
<dbReference type="InterPro" id="IPR034660">
    <property type="entry name" value="DinB/YfiT-like"/>
</dbReference>
<reference evidence="3" key="1">
    <citation type="journal article" date="2019" name="Int. J. Syst. Evol. Microbiol.">
        <title>The Global Catalogue of Microorganisms (GCM) 10K type strain sequencing project: providing services to taxonomists for standard genome sequencing and annotation.</title>
        <authorList>
            <consortium name="The Broad Institute Genomics Platform"/>
            <consortium name="The Broad Institute Genome Sequencing Center for Infectious Disease"/>
            <person name="Wu L."/>
            <person name="Ma J."/>
        </authorList>
    </citation>
    <scope>NUCLEOTIDE SEQUENCE [LARGE SCALE GENOMIC DNA]</scope>
    <source>
        <strain evidence="3">CGMCC 4.7152</strain>
    </source>
</reference>
<dbReference type="InterPro" id="IPR024344">
    <property type="entry name" value="MDMPI_metal-binding"/>
</dbReference>
<evidence type="ECO:0000313" key="3">
    <source>
        <dbReference type="Proteomes" id="UP001595912"/>
    </source>
</evidence>
<dbReference type="InterPro" id="IPR017520">
    <property type="entry name" value="CHP03086"/>
</dbReference>
<keyword evidence="3" id="KW-1185">Reference proteome</keyword>
<dbReference type="InterPro" id="IPR017517">
    <property type="entry name" value="Maleyloyr_isom"/>
</dbReference>
<accession>A0ABV9VS10</accession>
<sequence length="189" mass="20379">MTTIVNRIDAALDMTGTIVDAITSAQLAKPSLCPGWEVRTELNHLVGGMRIFAAQLSGTDAGADHEADWLGNDPHRAYAHAAVLDRAAWHHPDALATTVHLSLGAVPGPMAALIHLTEVLVHGVDLAVATSQEHRVDQHQCKQLLAIMHSMDFDTFRQPGMFGAERAAPDDAPTHRGLLAFLGRDLQKH</sequence>
<dbReference type="SUPFAM" id="SSF109854">
    <property type="entry name" value="DinB/YfiT-like putative metalloenzymes"/>
    <property type="match status" value="1"/>
</dbReference>
<evidence type="ECO:0000313" key="2">
    <source>
        <dbReference type="EMBL" id="MFC4998494.1"/>
    </source>
</evidence>
<protein>
    <submittedName>
        <fullName evidence="2">TIGR03086 family metal-binding protein</fullName>
    </submittedName>
</protein>
<dbReference type="Pfam" id="PF11716">
    <property type="entry name" value="MDMPI_N"/>
    <property type="match status" value="1"/>
</dbReference>
<dbReference type="Gene3D" id="1.20.120.450">
    <property type="entry name" value="dinb family like domain"/>
    <property type="match status" value="1"/>
</dbReference>
<organism evidence="2 3">
    <name type="scientific">Dactylosporangium cerinum</name>
    <dbReference type="NCBI Taxonomy" id="1434730"/>
    <lineage>
        <taxon>Bacteria</taxon>
        <taxon>Bacillati</taxon>
        <taxon>Actinomycetota</taxon>
        <taxon>Actinomycetes</taxon>
        <taxon>Micromonosporales</taxon>
        <taxon>Micromonosporaceae</taxon>
        <taxon>Dactylosporangium</taxon>
    </lineage>
</organism>
<dbReference type="RefSeq" id="WP_380114741.1">
    <property type="nucleotide sequence ID" value="NZ_JBHSIU010000011.1"/>
</dbReference>
<dbReference type="Proteomes" id="UP001595912">
    <property type="component" value="Unassembled WGS sequence"/>
</dbReference>
<dbReference type="NCBIfam" id="TIGR03086">
    <property type="entry name" value="TIGR03086 family metal-binding protein"/>
    <property type="match status" value="1"/>
</dbReference>